<proteinExistence type="predicted"/>
<dbReference type="KEGG" id="pko:PKOR_09370"/>
<keyword evidence="2" id="KW-1185">Reference proteome</keyword>
<evidence type="ECO:0000313" key="1">
    <source>
        <dbReference type="EMBL" id="AKD03295.1"/>
    </source>
</evidence>
<dbReference type="EMBL" id="CP009621">
    <property type="protein sequence ID" value="AKD03295.1"/>
    <property type="molecule type" value="Genomic_DNA"/>
</dbReference>
<evidence type="ECO:0000313" key="2">
    <source>
        <dbReference type="Proteomes" id="UP000033109"/>
    </source>
</evidence>
<dbReference type="InterPro" id="IPR030986">
    <property type="entry name" value="AbiA"/>
</dbReference>
<evidence type="ECO:0008006" key="3">
    <source>
        <dbReference type="Google" id="ProtNLM"/>
    </source>
</evidence>
<organism evidence="1 2">
    <name type="scientific">Pontibacter korlensis</name>
    <dbReference type="NCBI Taxonomy" id="400092"/>
    <lineage>
        <taxon>Bacteria</taxon>
        <taxon>Pseudomonadati</taxon>
        <taxon>Bacteroidota</taxon>
        <taxon>Cytophagia</taxon>
        <taxon>Cytophagales</taxon>
        <taxon>Hymenobacteraceae</taxon>
        <taxon>Pontibacter</taxon>
    </lineage>
</organism>
<dbReference type="HOGENOM" id="CLU_426304_0_0_10"/>
<sequence>MGNLKKLQFGYFIDYELWLEAKRLLDFQISNKKTNRYYNTLNFFYFESIQSKTKQVATKTYFKEKVQNNFFYALEKEFFFYKYTLPKDGIGLRRYFFFGYPMQVFYYAVGIYLLKVSQQFLADYSRKNHHCFYGGNLTFEKDKLHVNPTSTTYYSSYKKFKEKLDQEIKKNANRSVIKVDIQNYFDNISMHKLLTEMLERVKFSDKQLYNFDKSTVDLIDFYFRFLNEDRDCLPQSDNNVISSFIGYLYLTLGDLYIEDSINEIKRLYPNFLKEYKIIRYVDDIHISLDFFSPKDEAKAHSLKESKFIYDLLNLISDKFYKNLNLRFNSKTEIFDLNEKKDFNILKNLVESSSPEYPEPNANNGTSIPDKGQLIIDTLDRIKALDLLKVVEGKHEIDLTYLNDIYDDKVRTFLQSPQNIKKLDAIFTDFNYDLFRLKTKPLIVILALSNKATGEFENFLVSKSHLTTFDRDLIINYLCQTGFNNKKLVSKLYSDNQIKDIFNEIKAKKVVNNKLPGYYKIEFAKLKRFKNEISLIEQIRLRTHYERISNYSISLNLLLNEIHLICSLLECKDIKGYDVSDVRSFLTAEGVENNEVIKIATLFDRRNNNPISHSGNNIRVASSITKDEYFVFKNSVDNVLGFLLSKN</sequence>
<dbReference type="PATRIC" id="fig|400092.3.peg.2058"/>
<protein>
    <recommendedName>
        <fullName evidence="3">AbiA family abortive infection protein</fullName>
    </recommendedName>
</protein>
<dbReference type="OrthoDB" id="9780724at2"/>
<accession>A0A0E3ZDS7</accession>
<dbReference type="Proteomes" id="UP000033109">
    <property type="component" value="Chromosome"/>
</dbReference>
<dbReference type="RefSeq" id="WP_046310328.1">
    <property type="nucleotide sequence ID" value="NZ_CP009621.1"/>
</dbReference>
<gene>
    <name evidence="1" type="ORF">PKOR_09370</name>
</gene>
<dbReference type="NCBIfam" id="TIGR04499">
    <property type="entry name" value="abortive_AbiA"/>
    <property type="match status" value="1"/>
</dbReference>
<name>A0A0E3ZDS7_9BACT</name>
<reference evidence="1 2" key="1">
    <citation type="journal article" date="2015" name="Sci. Rep.">
        <title>Unraveling adaptation of Pontibacter korlensis to radiation and infertility in desert through complete genome and comparative transcriptomic analysis.</title>
        <authorList>
            <person name="Dai J."/>
            <person name="Dai W."/>
            <person name="Qiu C."/>
            <person name="Yang Z."/>
            <person name="Zhang Y."/>
            <person name="Zhou M."/>
            <person name="Zhang L."/>
            <person name="Fang C."/>
            <person name="Gao Q."/>
            <person name="Yang Q."/>
            <person name="Li X."/>
            <person name="Wang Z."/>
            <person name="Wang Z."/>
            <person name="Jia Z."/>
            <person name="Chen X."/>
        </authorList>
    </citation>
    <scope>NUCLEOTIDE SEQUENCE [LARGE SCALE GENOMIC DNA]</scope>
    <source>
        <strain evidence="1 2">X14-1T</strain>
    </source>
</reference>
<dbReference type="AlphaFoldDB" id="A0A0E3ZDS7"/>